<evidence type="ECO:0000256" key="8">
    <source>
        <dbReference type="SAM" id="Phobius"/>
    </source>
</evidence>
<evidence type="ECO:0000259" key="9">
    <source>
        <dbReference type="PROSITE" id="PS50156"/>
    </source>
</evidence>
<evidence type="ECO:0000256" key="4">
    <source>
        <dbReference type="ARBA" id="ARBA00022692"/>
    </source>
</evidence>
<keyword evidence="11" id="KW-1185">Reference proteome</keyword>
<protein>
    <recommendedName>
        <fullName evidence="9">SSD domain-containing protein</fullName>
    </recommendedName>
</protein>
<dbReference type="SUPFAM" id="SSF82866">
    <property type="entry name" value="Multidrug efflux transporter AcrB transmembrane domain"/>
    <property type="match status" value="2"/>
</dbReference>
<feature type="coiled-coil region" evidence="7">
    <location>
        <begin position="77"/>
        <end position="104"/>
    </location>
</feature>
<evidence type="ECO:0000256" key="3">
    <source>
        <dbReference type="ARBA" id="ARBA00022475"/>
    </source>
</evidence>
<feature type="transmembrane region" description="Helical" evidence="8">
    <location>
        <begin position="974"/>
        <end position="994"/>
    </location>
</feature>
<dbReference type="InterPro" id="IPR000731">
    <property type="entry name" value="SSD"/>
</dbReference>
<proteinExistence type="inferred from homology"/>
<feature type="transmembrane region" description="Helical" evidence="8">
    <location>
        <begin position="1000"/>
        <end position="1024"/>
    </location>
</feature>
<feature type="transmembrane region" description="Helical" evidence="8">
    <location>
        <begin position="899"/>
        <end position="923"/>
    </location>
</feature>
<dbReference type="GO" id="GO:0005886">
    <property type="term" value="C:plasma membrane"/>
    <property type="evidence" value="ECO:0007669"/>
    <property type="project" value="UniProtKB-SubCell"/>
</dbReference>
<dbReference type="Proteomes" id="UP000050996">
    <property type="component" value="Unassembled WGS sequence"/>
</dbReference>
<evidence type="ECO:0000256" key="5">
    <source>
        <dbReference type="ARBA" id="ARBA00022989"/>
    </source>
</evidence>
<dbReference type="InterPro" id="IPR050545">
    <property type="entry name" value="Mycobact_MmpL"/>
</dbReference>
<keyword evidence="5 8" id="KW-1133">Transmembrane helix</keyword>
<reference evidence="10 11" key="1">
    <citation type="submission" date="2015-09" db="EMBL/GenBank/DDBJ databases">
        <title>Genome sequencing project for genomic taxonomy and phylogenomics of Bacillus-like bacteria.</title>
        <authorList>
            <person name="Liu B."/>
            <person name="Wang J."/>
            <person name="Zhu Y."/>
            <person name="Liu G."/>
            <person name="Chen Q."/>
            <person name="Chen Z."/>
            <person name="Lan J."/>
            <person name="Che J."/>
            <person name="Ge C."/>
            <person name="Shi H."/>
            <person name="Pan Z."/>
            <person name="Liu X."/>
        </authorList>
    </citation>
    <scope>NUCLEOTIDE SEQUENCE [LARGE SCALE GENOMIC DNA]</scope>
    <source>
        <strain evidence="10 11">FJAT-18043</strain>
    </source>
</reference>
<keyword evidence="7" id="KW-0175">Coiled coil</keyword>
<evidence type="ECO:0000256" key="7">
    <source>
        <dbReference type="SAM" id="Coils"/>
    </source>
</evidence>
<dbReference type="RefSeq" id="WP_056686202.1">
    <property type="nucleotide sequence ID" value="NZ_LJIX01000006.1"/>
</dbReference>
<evidence type="ECO:0000313" key="11">
    <source>
        <dbReference type="Proteomes" id="UP000050996"/>
    </source>
</evidence>
<feature type="transmembrane region" description="Helical" evidence="8">
    <location>
        <begin position="185"/>
        <end position="214"/>
    </location>
</feature>
<keyword evidence="6 8" id="KW-0472">Membrane</keyword>
<dbReference type="PATRIC" id="fig|1637975.4.peg.4581"/>
<dbReference type="InterPro" id="IPR004869">
    <property type="entry name" value="MMPL_dom"/>
</dbReference>
<comment type="subcellular location">
    <subcellularLocation>
        <location evidence="1">Cell membrane</location>
        <topology evidence="1">Multi-pass membrane protein</topology>
    </subcellularLocation>
</comment>
<dbReference type="Gene3D" id="1.10.287.950">
    <property type="entry name" value="Methyl-accepting chemotaxis protein"/>
    <property type="match status" value="1"/>
</dbReference>
<feature type="domain" description="SSD" evidence="9">
    <location>
        <begin position="206"/>
        <end position="335"/>
    </location>
</feature>
<comment type="caution">
    <text evidence="10">The sequence shown here is derived from an EMBL/GenBank/DDBJ whole genome shotgun (WGS) entry which is preliminary data.</text>
</comment>
<feature type="transmembrane region" description="Helical" evidence="8">
    <location>
        <begin position="310"/>
        <end position="334"/>
    </location>
</feature>
<feature type="transmembrane region" description="Helical" evidence="8">
    <location>
        <begin position="361"/>
        <end position="380"/>
    </location>
</feature>
<gene>
    <name evidence="10" type="ORF">AN957_22915</name>
</gene>
<dbReference type="PANTHER" id="PTHR33406">
    <property type="entry name" value="MEMBRANE PROTEIN MJ1562-RELATED"/>
    <property type="match status" value="1"/>
</dbReference>
<name>A0A0Q3VJM1_9BACI</name>
<feature type="transmembrane region" description="Helical" evidence="8">
    <location>
        <begin position="234"/>
        <end position="255"/>
    </location>
</feature>
<dbReference type="EMBL" id="LJIX01000006">
    <property type="protein sequence ID" value="KQL21139.1"/>
    <property type="molecule type" value="Genomic_DNA"/>
</dbReference>
<evidence type="ECO:0000256" key="2">
    <source>
        <dbReference type="ARBA" id="ARBA00010157"/>
    </source>
</evidence>
<evidence type="ECO:0000313" key="10">
    <source>
        <dbReference type="EMBL" id="KQL21139.1"/>
    </source>
</evidence>
<dbReference type="Gene3D" id="1.20.1640.10">
    <property type="entry name" value="Multidrug efflux transporter AcrB transmembrane domain"/>
    <property type="match status" value="2"/>
</dbReference>
<feature type="transmembrane region" description="Helical" evidence="8">
    <location>
        <begin position="12"/>
        <end position="30"/>
    </location>
</feature>
<dbReference type="PROSITE" id="PS50156">
    <property type="entry name" value="SSD"/>
    <property type="match status" value="1"/>
</dbReference>
<comment type="similarity">
    <text evidence="2">Belongs to the resistance-nodulation-cell division (RND) (TC 2.A.6) family. MmpL subfamily.</text>
</comment>
<dbReference type="Pfam" id="PF03176">
    <property type="entry name" value="MMPL"/>
    <property type="match status" value="2"/>
</dbReference>
<evidence type="ECO:0000256" key="1">
    <source>
        <dbReference type="ARBA" id="ARBA00004651"/>
    </source>
</evidence>
<feature type="transmembrane region" description="Helical" evidence="8">
    <location>
        <begin position="873"/>
        <end position="892"/>
    </location>
</feature>
<dbReference type="PANTHER" id="PTHR33406:SF6">
    <property type="entry name" value="MEMBRANE PROTEIN YDGH-RELATED"/>
    <property type="match status" value="1"/>
</dbReference>
<sequence>MHQIIKNKWIVIVAWIVIAGGLFMVAPNMAELVREKGQITVPDEYSSALAGEIMADVAKQEGGGDETQVALVFHNEKKLTAEDMKEAEKAIRILEKDKDLGINEILTHFNEKSLKEQLVSEDGKSILTSITLNWNDREPSEVNDALYKAIKDIKVDHYYTSEWQINEDLMASSEEGLKKTEGITVVFILAVLLLVFRSVIAPIIPLVTVGLSYLASQSIVSFLVDRFDFPLSNYTQIFLVAVLFGIGTDYCILLLSRFKEELSQSESVAEAIVATYRNAGRTVFFSGVAVMIGFAAIGFSQFILYQSAAAVAVGVALLLIALFTVVPFFMAVLGPKLFWPSKSKAEHGESKIWGAVGRFSLARPFIALLIVAAVCVPFLVTYDGELSYNSLEEISGDVNSIKAFNAIADSFGPGESMPTQVVIKNDEEMDSAEYIGLAEKISKELEKIDLVDTVRSVTRPTGEPIEDFFVAKQAETLEEGLGEGKEGIDKISEGLNEAGTELSKSEPELKKATNGINDLISGTSELQLGLKEIQTNLAKIENGIRQGTKGSDDIKAGLAQSKKGAEDLLAGYKELLGGYQNIHGNLQTITANYQKVSQGLTALSAGIAQANDGMYGYLENKYTDLSADDQYQKMKQTISGEQGLLKQLSGLSANINELNTGLAKVTEGMAGANTGFEKAMGGQGGLASGLEQLIKGIEAQQAGFNQLANGQGQIIKNMPKVTNGLNSVNDGQKQLLAGFGDLGGQIGQLTDGLDQSAEGLNKVSEGLESAQDYLAGLSKSENMDGFYLPSEVLESEDFAQVFDTYMSKDRKVMTVDVIFKANPYSNEAINQVDEIKDAVVRATKDTKLENAVVAVGGITSTNADLSKMSDQDYSRTVVLMLVGISIILVFLFRSIIMPVYIIGSLILTYFTSMAINEAIYVNIFGYTGISWAVPFFGFVILVALGVDYSIFLMDRFNEYKDLSVAEAMLIAMKKMGTVIISAAVILGGTFAAMMPSGMLSLLQIASIVIVGLFLYAFIMLPLFIPVMVKNFGAANWWPFKRSTNE</sequence>
<keyword evidence="3" id="KW-1003">Cell membrane</keyword>
<keyword evidence="4 8" id="KW-0812">Transmembrane</keyword>
<evidence type="ECO:0000256" key="6">
    <source>
        <dbReference type="ARBA" id="ARBA00023136"/>
    </source>
</evidence>
<dbReference type="AlphaFoldDB" id="A0A0Q3VJM1"/>
<accession>A0A0Q3VJM1</accession>
<organism evidence="10 11">
    <name type="scientific">Cytobacillus solani</name>
    <dbReference type="NCBI Taxonomy" id="1637975"/>
    <lineage>
        <taxon>Bacteria</taxon>
        <taxon>Bacillati</taxon>
        <taxon>Bacillota</taxon>
        <taxon>Bacilli</taxon>
        <taxon>Bacillales</taxon>
        <taxon>Bacillaceae</taxon>
        <taxon>Cytobacillus</taxon>
    </lineage>
</organism>
<feature type="transmembrane region" description="Helical" evidence="8">
    <location>
        <begin position="929"/>
        <end position="953"/>
    </location>
</feature>
<feature type="transmembrane region" description="Helical" evidence="8">
    <location>
        <begin position="283"/>
        <end position="304"/>
    </location>
</feature>
<dbReference type="STRING" id="1637975.AN957_22915"/>